<evidence type="ECO:0000313" key="9">
    <source>
        <dbReference type="Proteomes" id="UP001066276"/>
    </source>
</evidence>
<reference evidence="8" key="1">
    <citation type="journal article" date="2022" name="bioRxiv">
        <title>Sequencing and chromosome-scale assembly of the giantPleurodeles waltlgenome.</title>
        <authorList>
            <person name="Brown T."/>
            <person name="Elewa A."/>
            <person name="Iarovenko S."/>
            <person name="Subramanian E."/>
            <person name="Araus A.J."/>
            <person name="Petzold A."/>
            <person name="Susuki M."/>
            <person name="Suzuki K.-i.T."/>
            <person name="Hayashi T."/>
            <person name="Toyoda A."/>
            <person name="Oliveira C."/>
            <person name="Osipova E."/>
            <person name="Leigh N.D."/>
            <person name="Simon A."/>
            <person name="Yun M.H."/>
        </authorList>
    </citation>
    <scope>NUCLEOTIDE SEQUENCE</scope>
    <source>
        <strain evidence="8">20211129_DDA</strain>
        <tissue evidence="8">Liver</tissue>
    </source>
</reference>
<dbReference type="PROSITE" id="PS51665">
    <property type="entry name" value="ENKURIN"/>
    <property type="match status" value="1"/>
</dbReference>
<dbReference type="GO" id="GO:0005929">
    <property type="term" value="C:cilium"/>
    <property type="evidence" value="ECO:0007669"/>
    <property type="project" value="UniProtKB-SubCell"/>
</dbReference>
<comment type="subcellular location">
    <subcellularLocation>
        <location evidence="1">Cell projection</location>
        <location evidence="1">Cilium</location>
    </subcellularLocation>
    <subcellularLocation>
        <location evidence="2">Cytoplasm</location>
        <location evidence="2">Cytoskeleton</location>
    </subcellularLocation>
</comment>
<evidence type="ECO:0000256" key="2">
    <source>
        <dbReference type="ARBA" id="ARBA00004245"/>
    </source>
</evidence>
<dbReference type="InterPro" id="IPR027012">
    <property type="entry name" value="Enkurin_dom"/>
</dbReference>
<feature type="domain" description="Enkurin" evidence="7">
    <location>
        <begin position="314"/>
        <end position="406"/>
    </location>
</feature>
<dbReference type="Proteomes" id="UP001066276">
    <property type="component" value="Chromosome 12"/>
</dbReference>
<evidence type="ECO:0000259" key="7">
    <source>
        <dbReference type="PROSITE" id="PS51665"/>
    </source>
</evidence>
<feature type="compositionally biased region" description="Basic and acidic residues" evidence="6">
    <location>
        <begin position="321"/>
        <end position="331"/>
    </location>
</feature>
<feature type="compositionally biased region" description="Basic and acidic residues" evidence="6">
    <location>
        <begin position="238"/>
        <end position="249"/>
    </location>
</feature>
<comment type="caution">
    <text evidence="8">The sequence shown here is derived from an EMBL/GenBank/DDBJ whole genome shotgun (WGS) entry which is preliminary data.</text>
</comment>
<gene>
    <name evidence="8" type="ORF">NDU88_002017</name>
</gene>
<keyword evidence="5" id="KW-0966">Cell projection</keyword>
<protein>
    <recommendedName>
        <fullName evidence="7">Enkurin domain-containing protein</fullName>
    </recommendedName>
</protein>
<organism evidence="8 9">
    <name type="scientific">Pleurodeles waltl</name>
    <name type="common">Iberian ribbed newt</name>
    <dbReference type="NCBI Taxonomy" id="8319"/>
    <lineage>
        <taxon>Eukaryota</taxon>
        <taxon>Metazoa</taxon>
        <taxon>Chordata</taxon>
        <taxon>Craniata</taxon>
        <taxon>Vertebrata</taxon>
        <taxon>Euteleostomi</taxon>
        <taxon>Amphibia</taxon>
        <taxon>Batrachia</taxon>
        <taxon>Caudata</taxon>
        <taxon>Salamandroidea</taxon>
        <taxon>Salamandridae</taxon>
        <taxon>Pleurodelinae</taxon>
        <taxon>Pleurodeles</taxon>
    </lineage>
</organism>
<dbReference type="PANTHER" id="PTHR21490:SF2">
    <property type="entry name" value="ENKURIN DOMAIN-CONTAINING PROTEIN 1"/>
    <property type="match status" value="1"/>
</dbReference>
<evidence type="ECO:0000256" key="1">
    <source>
        <dbReference type="ARBA" id="ARBA00004138"/>
    </source>
</evidence>
<keyword evidence="4" id="KW-0206">Cytoskeleton</keyword>
<name>A0AAV7KUZ1_PLEWA</name>
<sequence length="409" mass="47006">MQRFRVSKCARLPTWLSKYTLIYQLKSVGGRRCTQQVGEMSEGASRITGPIPPDPTLFPDYYKRPASARGRLEGNSLKLDFLSGPLAPDPTLYPTCYSARPANPPRIRPNAREILERGQKGTVGVLLQLEGVSLQGESPPRKKDPKDHEKENVRRMREIQKKCREKEMEREINKPKPVKALWKSQKYESVESKVMARLQDSSSTPNVETPRFLKAHSRCGSGIQPRRSLSPSPTHSRALKEVRSPRMEDNNQEQMQVKGVSIDFVSHNARNAKKVQLQRSRSLQTLTEVLEQKRKEQEDYNTKQKGQVPLYLLALKDHWRKEAEERQKSKPDPSMPQGHTMMPEEERLETLNNLKQTQAQLLKQLVTLPVRADTLSIQNRRTELDKKLSEIEEALKVFSRPKVFIRTDS</sequence>
<evidence type="ECO:0000256" key="4">
    <source>
        <dbReference type="ARBA" id="ARBA00023212"/>
    </source>
</evidence>
<feature type="region of interest" description="Disordered" evidence="6">
    <location>
        <begin position="218"/>
        <end position="251"/>
    </location>
</feature>
<proteinExistence type="predicted"/>
<dbReference type="PANTHER" id="PTHR21490">
    <property type="entry name" value="ENKURIN-RELATED"/>
    <property type="match status" value="1"/>
</dbReference>
<evidence type="ECO:0000256" key="6">
    <source>
        <dbReference type="SAM" id="MobiDB-lite"/>
    </source>
</evidence>
<dbReference type="GO" id="GO:0005881">
    <property type="term" value="C:cytoplasmic microtubule"/>
    <property type="evidence" value="ECO:0007669"/>
    <property type="project" value="TreeGrafter"/>
</dbReference>
<keyword evidence="9" id="KW-1185">Reference proteome</keyword>
<evidence type="ECO:0000313" key="8">
    <source>
        <dbReference type="EMBL" id="KAJ1081844.1"/>
    </source>
</evidence>
<evidence type="ECO:0000256" key="5">
    <source>
        <dbReference type="ARBA" id="ARBA00023273"/>
    </source>
</evidence>
<dbReference type="EMBL" id="JANPWB010000016">
    <property type="protein sequence ID" value="KAJ1081844.1"/>
    <property type="molecule type" value="Genomic_DNA"/>
</dbReference>
<dbReference type="InterPro" id="IPR052102">
    <property type="entry name" value="Enkurin_domain-protein"/>
</dbReference>
<keyword evidence="3" id="KW-0963">Cytoplasm</keyword>
<feature type="region of interest" description="Disordered" evidence="6">
    <location>
        <begin position="321"/>
        <end position="340"/>
    </location>
</feature>
<dbReference type="AlphaFoldDB" id="A0AAV7KUZ1"/>
<dbReference type="Pfam" id="PF13864">
    <property type="entry name" value="Enkurin"/>
    <property type="match status" value="1"/>
</dbReference>
<accession>A0AAV7KUZ1</accession>
<feature type="compositionally biased region" description="Basic and acidic residues" evidence="6">
    <location>
        <begin position="139"/>
        <end position="153"/>
    </location>
</feature>
<evidence type="ECO:0000256" key="3">
    <source>
        <dbReference type="ARBA" id="ARBA00022490"/>
    </source>
</evidence>
<feature type="region of interest" description="Disordered" evidence="6">
    <location>
        <begin position="131"/>
        <end position="153"/>
    </location>
</feature>